<evidence type="ECO:0000256" key="3">
    <source>
        <dbReference type="ARBA" id="ARBA00022777"/>
    </source>
</evidence>
<evidence type="ECO:0000259" key="11">
    <source>
        <dbReference type="Pfam" id="PF02782"/>
    </source>
</evidence>
<evidence type="ECO:0000259" key="10">
    <source>
        <dbReference type="Pfam" id="PF00370"/>
    </source>
</evidence>
<dbReference type="UniPathway" id="UPA00145">
    <property type="reaction ID" value="UER00566"/>
</dbReference>
<dbReference type="GO" id="GO:0019569">
    <property type="term" value="P:L-arabinose catabolic process to D-xylulose 5-phosphate"/>
    <property type="evidence" value="ECO:0007669"/>
    <property type="project" value="UniProtKB-UniRule"/>
</dbReference>
<dbReference type="OrthoDB" id="9805576at2"/>
<dbReference type="NCBIfam" id="TIGR01234">
    <property type="entry name" value="L-ribulokinase"/>
    <property type="match status" value="1"/>
</dbReference>
<dbReference type="Gene3D" id="3.30.420.40">
    <property type="match status" value="2"/>
</dbReference>
<dbReference type="Pfam" id="PF00370">
    <property type="entry name" value="FGGY_N"/>
    <property type="match status" value="1"/>
</dbReference>
<evidence type="ECO:0000256" key="4">
    <source>
        <dbReference type="ARBA" id="ARBA00022840"/>
    </source>
</evidence>
<dbReference type="GO" id="GO:0005737">
    <property type="term" value="C:cytoplasm"/>
    <property type="evidence" value="ECO:0007669"/>
    <property type="project" value="TreeGrafter"/>
</dbReference>
<dbReference type="PIRSF" id="PIRSF000538">
    <property type="entry name" value="GlpK"/>
    <property type="match status" value="1"/>
</dbReference>
<comment type="catalytic activity">
    <reaction evidence="7">
        <text>D-ribulose + ATP = D-ribulose 5-phosphate + ADP + H(+)</text>
        <dbReference type="Rhea" id="RHEA:17601"/>
        <dbReference type="ChEBI" id="CHEBI:15378"/>
        <dbReference type="ChEBI" id="CHEBI:17173"/>
        <dbReference type="ChEBI" id="CHEBI:30616"/>
        <dbReference type="ChEBI" id="CHEBI:58121"/>
        <dbReference type="ChEBI" id="CHEBI:456216"/>
        <dbReference type="EC" id="2.7.1.16"/>
    </reaction>
</comment>
<dbReference type="GO" id="GO:0019150">
    <property type="term" value="F:D-ribulokinase activity"/>
    <property type="evidence" value="ECO:0007669"/>
    <property type="project" value="RHEA"/>
</dbReference>
<accession>A0A1N7IME3</accession>
<keyword evidence="5 7" id="KW-0054">Arabinose catabolism</keyword>
<evidence type="ECO:0000256" key="7">
    <source>
        <dbReference type="HAMAP-Rule" id="MF_00520"/>
    </source>
</evidence>
<dbReference type="Pfam" id="PF02782">
    <property type="entry name" value="FGGY_C"/>
    <property type="match status" value="1"/>
</dbReference>
<dbReference type="InterPro" id="IPR000577">
    <property type="entry name" value="Carb_kinase_FGGY"/>
</dbReference>
<keyword evidence="3 7" id="KW-0418">Kinase</keyword>
<reference evidence="13" key="1">
    <citation type="submission" date="2017-01" db="EMBL/GenBank/DDBJ databases">
        <authorList>
            <person name="Varghese N."/>
            <person name="Submissions S."/>
        </authorList>
    </citation>
    <scope>NUCLEOTIDE SEQUENCE [LARGE SCALE GENOMIC DNA]</scope>
    <source>
        <strain evidence="13">DSM 45196</strain>
    </source>
</reference>
<dbReference type="AlphaFoldDB" id="A0A1N7IME3"/>
<evidence type="ECO:0000313" key="13">
    <source>
        <dbReference type="Proteomes" id="UP000186795"/>
    </source>
</evidence>
<dbReference type="CDD" id="cd07781">
    <property type="entry name" value="ASKHA_NBD_FGGY_L-RBK"/>
    <property type="match status" value="1"/>
</dbReference>
<dbReference type="InterPro" id="IPR043129">
    <property type="entry name" value="ATPase_NBD"/>
</dbReference>
<dbReference type="EC" id="2.7.1.16" evidence="7 8"/>
<proteinExistence type="inferred from homology"/>
<organism evidence="12 13">
    <name type="scientific">Kroppenstedtia eburnea</name>
    <dbReference type="NCBI Taxonomy" id="714067"/>
    <lineage>
        <taxon>Bacteria</taxon>
        <taxon>Bacillati</taxon>
        <taxon>Bacillota</taxon>
        <taxon>Bacilli</taxon>
        <taxon>Bacillales</taxon>
        <taxon>Thermoactinomycetaceae</taxon>
        <taxon>Kroppenstedtia</taxon>
    </lineage>
</organism>
<feature type="domain" description="Carbohydrate kinase FGGY N-terminal" evidence="10">
    <location>
        <begin position="5"/>
        <end position="277"/>
    </location>
</feature>
<dbReference type="InterPro" id="IPR018484">
    <property type="entry name" value="FGGY_N"/>
</dbReference>
<dbReference type="HAMAP" id="MF_00520">
    <property type="entry name" value="Ribulokinase"/>
    <property type="match status" value="1"/>
</dbReference>
<dbReference type="PANTHER" id="PTHR43435">
    <property type="entry name" value="RIBULOKINASE"/>
    <property type="match status" value="1"/>
</dbReference>
<comment type="catalytic activity">
    <reaction evidence="7 9">
        <text>L-ribulose + ATP = L-ribulose 5-phosphate + ADP + H(+)</text>
        <dbReference type="Rhea" id="RHEA:22072"/>
        <dbReference type="ChEBI" id="CHEBI:15378"/>
        <dbReference type="ChEBI" id="CHEBI:16880"/>
        <dbReference type="ChEBI" id="CHEBI:30616"/>
        <dbReference type="ChEBI" id="CHEBI:58226"/>
        <dbReference type="ChEBI" id="CHEBI:456216"/>
        <dbReference type="EC" id="2.7.1.16"/>
    </reaction>
</comment>
<keyword evidence="4 7" id="KW-0067">ATP-binding</keyword>
<evidence type="ECO:0000256" key="5">
    <source>
        <dbReference type="ARBA" id="ARBA00022935"/>
    </source>
</evidence>
<comment type="similarity">
    <text evidence="7 9">Belongs to the ribulokinase family.</text>
</comment>
<dbReference type="GO" id="GO:0005524">
    <property type="term" value="F:ATP binding"/>
    <property type="evidence" value="ECO:0007669"/>
    <property type="project" value="UniProtKB-UniRule"/>
</dbReference>
<dbReference type="GO" id="GO:0008741">
    <property type="term" value="F:ribulokinase activity"/>
    <property type="evidence" value="ECO:0007669"/>
    <property type="project" value="UniProtKB-UniRule"/>
</dbReference>
<dbReference type="InterPro" id="IPR005929">
    <property type="entry name" value="Ribulokinase"/>
</dbReference>
<comment type="pathway">
    <text evidence="7 9">Carbohydrate degradation; L-arabinose degradation via L-ribulose; D-xylulose 5-phosphate from L-arabinose (bacterial route): step 2/3.</text>
</comment>
<sequence>MRKFVIGIDYGTESGRVLLADVENGKEVAAHVTQYPHGVITSALPGSERKLKRDWALQHPEDYLRVLIEGIPTVLKSSGVDPAQVIGVGVDFTSSTILPIDEKGIPLCLKDGYRDHPHSWVKLWKHHAAEAEAVQVTELAVSRKEPFLKRYGGKVSSEWMIPKILQVVHEAPEVYDRADQFVEAADWLVFRLTGNLVRNLAGAGYKGMWHDGFPDNDFFQALHPSLEGIAATKLRGEVLAPGRKVGGIRPEIAELTGLLPGTAVAAGMIDAHAAVLGAGVSEPGKMVMVMGTSTCHMLMDSKEKFVEGVAGVVRDGIIPGYYGYEAGQAAVGDLFGWFVKNLAPRVKEVESNGDSGALHEWLEWKAGRYRPGETGLLALDWWNGNRSVLMDADLTGLLISCTLSTGPAEIYRALLEATAFGTRKIIDTFEGNGIPVTELYAAGGLPKRNHLLMQIYADVTGRSIKVPLSNETGALGAAICGAVAGGGYDTMEEAIRHLAQSGYKVYTPNAEHISIYDDMYQMYLNLHDHFGRDSDQLMKKLKMLSASV</sequence>
<protein>
    <recommendedName>
        <fullName evidence="7 8">Ribulokinase</fullName>
        <ecNumber evidence="7 8">2.7.1.16</ecNumber>
    </recommendedName>
</protein>
<evidence type="ECO:0000256" key="2">
    <source>
        <dbReference type="ARBA" id="ARBA00022741"/>
    </source>
</evidence>
<evidence type="ECO:0000256" key="9">
    <source>
        <dbReference type="RuleBase" id="RU003455"/>
    </source>
</evidence>
<keyword evidence="6 7" id="KW-0119">Carbohydrate metabolism</keyword>
<dbReference type="RefSeq" id="WP_076522801.1">
    <property type="nucleotide sequence ID" value="NZ_CP048103.1"/>
</dbReference>
<dbReference type="PANTHER" id="PTHR43435:SF4">
    <property type="entry name" value="FGGY CARBOHYDRATE KINASE DOMAIN-CONTAINING PROTEIN"/>
    <property type="match status" value="1"/>
</dbReference>
<evidence type="ECO:0000256" key="8">
    <source>
        <dbReference type="NCBIfam" id="TIGR01234"/>
    </source>
</evidence>
<evidence type="ECO:0000313" key="12">
    <source>
        <dbReference type="EMBL" id="SIS38257.1"/>
    </source>
</evidence>
<keyword evidence="2 7" id="KW-0547">Nucleotide-binding</keyword>
<dbReference type="Proteomes" id="UP000186795">
    <property type="component" value="Unassembled WGS sequence"/>
</dbReference>
<feature type="domain" description="Carbohydrate kinase FGGY C-terminal" evidence="11">
    <location>
        <begin position="287"/>
        <end position="484"/>
    </location>
</feature>
<keyword evidence="13" id="KW-1185">Reference proteome</keyword>
<dbReference type="SUPFAM" id="SSF53067">
    <property type="entry name" value="Actin-like ATPase domain"/>
    <property type="match status" value="2"/>
</dbReference>
<keyword evidence="1 7" id="KW-0808">Transferase</keyword>
<evidence type="ECO:0000256" key="1">
    <source>
        <dbReference type="ARBA" id="ARBA00022679"/>
    </source>
</evidence>
<name>A0A1N7IME3_9BACL</name>
<dbReference type="EMBL" id="FTOD01000001">
    <property type="protein sequence ID" value="SIS38257.1"/>
    <property type="molecule type" value="Genomic_DNA"/>
</dbReference>
<dbReference type="NCBIfam" id="NF003154">
    <property type="entry name" value="PRK04123.1"/>
    <property type="match status" value="1"/>
</dbReference>
<gene>
    <name evidence="7" type="primary">araB</name>
    <name evidence="12" type="ORF">SAMN05421790_101108</name>
</gene>
<evidence type="ECO:0000256" key="6">
    <source>
        <dbReference type="ARBA" id="ARBA00023277"/>
    </source>
</evidence>
<dbReference type="InterPro" id="IPR018485">
    <property type="entry name" value="FGGY_C"/>
</dbReference>